<keyword evidence="2" id="KW-0472">Membrane</keyword>
<dbReference type="Gene3D" id="3.10.129.10">
    <property type="entry name" value="Hotdog Thioesterase"/>
    <property type="match status" value="1"/>
</dbReference>
<proteinExistence type="predicted"/>
<dbReference type="SUPFAM" id="SSF54637">
    <property type="entry name" value="Thioesterase/thiol ester dehydrase-isomerase"/>
    <property type="match status" value="1"/>
</dbReference>
<keyword evidence="4" id="KW-1185">Reference proteome</keyword>
<evidence type="ECO:0008006" key="5">
    <source>
        <dbReference type="Google" id="ProtNLM"/>
    </source>
</evidence>
<reference evidence="3 4" key="1">
    <citation type="journal article" date="2018" name="Sci. Rep.">
        <title>Comparative genomics provides insights into the lifestyle and reveals functional heterogeneity of dark septate endophytic fungi.</title>
        <authorList>
            <person name="Knapp D.G."/>
            <person name="Nemeth J.B."/>
            <person name="Barry K."/>
            <person name="Hainaut M."/>
            <person name="Henrissat B."/>
            <person name="Johnson J."/>
            <person name="Kuo A."/>
            <person name="Lim J.H.P."/>
            <person name="Lipzen A."/>
            <person name="Nolan M."/>
            <person name="Ohm R.A."/>
            <person name="Tamas L."/>
            <person name="Grigoriev I.V."/>
            <person name="Spatafora J.W."/>
            <person name="Nagy L.G."/>
            <person name="Kovacs G.M."/>
        </authorList>
    </citation>
    <scope>NUCLEOTIDE SEQUENCE [LARGE SCALE GENOMIC DNA]</scope>
    <source>
        <strain evidence="3 4">DSE2036</strain>
    </source>
</reference>
<feature type="compositionally biased region" description="Polar residues" evidence="1">
    <location>
        <begin position="113"/>
        <end position="129"/>
    </location>
</feature>
<evidence type="ECO:0000313" key="4">
    <source>
        <dbReference type="Proteomes" id="UP000244855"/>
    </source>
</evidence>
<feature type="region of interest" description="Disordered" evidence="1">
    <location>
        <begin position="113"/>
        <end position="137"/>
    </location>
</feature>
<feature type="transmembrane region" description="Helical" evidence="2">
    <location>
        <begin position="53"/>
        <end position="71"/>
    </location>
</feature>
<dbReference type="AlphaFoldDB" id="A0A2V1DM18"/>
<sequence>MNRVRFSTIRPLLRTHESTTHWVPRRFAQTKTSPIANATPVTKLGQPRRLRTAYLWYGLVFAVGSAVGFTIRNFAAPSPLPLPGSQEDAMHLEALNKDVEDLEIVKYMRSQSLPLRSETNPPEQPADSASESRPKKWVEVDIKTNVTESEDEASKHTRTITFQSMAGYRGLGVQRAFWNPETKELVAVVWIGTALSGWPGLAHGGAIATIFEDCMARMIAGPTGSVDTVALPTSMGVTYAKPTHNSSFYIIRASFSKPKLPQTEPPTDPEPAPAKSWLPFWKDFTKKQQQPTEEKKTVEIIGTLESIQGELCVRAKGTFPVENTLI</sequence>
<organism evidence="3 4">
    <name type="scientific">Periconia macrospinosa</name>
    <dbReference type="NCBI Taxonomy" id="97972"/>
    <lineage>
        <taxon>Eukaryota</taxon>
        <taxon>Fungi</taxon>
        <taxon>Dikarya</taxon>
        <taxon>Ascomycota</taxon>
        <taxon>Pezizomycotina</taxon>
        <taxon>Dothideomycetes</taxon>
        <taxon>Pleosporomycetidae</taxon>
        <taxon>Pleosporales</taxon>
        <taxon>Massarineae</taxon>
        <taxon>Periconiaceae</taxon>
        <taxon>Periconia</taxon>
    </lineage>
</organism>
<dbReference type="PANTHER" id="PTHR47260">
    <property type="entry name" value="UPF0644 PROTEIN PB2B4.06"/>
    <property type="match status" value="1"/>
</dbReference>
<gene>
    <name evidence="3" type="ORF">DM02DRAFT_656572</name>
</gene>
<keyword evidence="2" id="KW-1133">Transmembrane helix</keyword>
<name>A0A2V1DM18_9PLEO</name>
<dbReference type="InterPro" id="IPR052061">
    <property type="entry name" value="PTE-AB_protein"/>
</dbReference>
<keyword evidence="2" id="KW-0812">Transmembrane</keyword>
<dbReference type="EMBL" id="KZ805396">
    <property type="protein sequence ID" value="PVH99226.1"/>
    <property type="molecule type" value="Genomic_DNA"/>
</dbReference>
<protein>
    <recommendedName>
        <fullName evidence="5">Thioesterase domain-containing protein</fullName>
    </recommendedName>
</protein>
<evidence type="ECO:0000256" key="2">
    <source>
        <dbReference type="SAM" id="Phobius"/>
    </source>
</evidence>
<accession>A0A2V1DM18</accession>
<dbReference type="InterPro" id="IPR029069">
    <property type="entry name" value="HotDog_dom_sf"/>
</dbReference>
<dbReference type="PANTHER" id="PTHR47260:SF1">
    <property type="entry name" value="UPF0644 PROTEIN PB2B4.06"/>
    <property type="match status" value="1"/>
</dbReference>
<evidence type="ECO:0000313" key="3">
    <source>
        <dbReference type="EMBL" id="PVH99226.1"/>
    </source>
</evidence>
<dbReference type="OrthoDB" id="506431at2759"/>
<dbReference type="Proteomes" id="UP000244855">
    <property type="component" value="Unassembled WGS sequence"/>
</dbReference>
<evidence type="ECO:0000256" key="1">
    <source>
        <dbReference type="SAM" id="MobiDB-lite"/>
    </source>
</evidence>